<sequence>MSTPQPTQPLPSKEAGLFKQVLRFHELKQYKKAVKTGDQILKKFPEHGETLAMKGLCLRLLAPDNDKEKKEEAYELVRKGVKCDLKSHVCWHVYGLMYRHDREYKEAVKCYLNALRIDKENIQILRDLALLQIQLRDLPGFVDTRHALLTAKPSNRSHWITFAVAHHMNGNHELAVEVLNQFEATLDEVPAGEAYEHSEMLLYAGQVLAEGGRPEEALAYLDKRKDKIKDKRGLEEFSAGLLLRVGRLAEAAAAYRRLLAVNPNNYKVHEGLRAAMELAPAADGSLTDVQRAKLAELYDELAATYPSASACRRIPLDFKVGDAFTAAADAYLRRGLTRGVPSLFVDMRPLADADPAKQAALLRLAESYRDALRAGPGAAFPPLAGGAAGAAGGEAPAPESPQTLVWVLFFLARFYDRLGRLEEALAHIDEALAHTPTVIELHTAKAKILKHVGDLEGAAHCAETARRMDLQDRYLNSLAVKALLGAGHCAAAERTASLFTRDGEQGAHTLFDMQHMWYEVAAGRAHARKGPAGRGPALKKFQAVVSHFADIAEDQFDFHSYCVRKGTLRSYVGMLGMMDRLYGHPFYSKAACGAVAVYLDLHDRPPGAADGADDEAALAAMSPEERKKYKLAKKKEEKEKARKAAEEKEREEREKKEREKAAAQKAGGKKPAAASRREPDPDPEGAKLAAVADPLAEASKLVEVLVKHAGSRLSSHVLAAEVALRRGRQVVALAALRNAAATAEAKAGGGADHPEVHALLVRLAQAFAASPPANEVVKGVVGAGLAELQGGAGVSPAAFAERWRAAHGAKSLAHRLAAARAMVALAEQSAGAPSAAARMAAAAHVAAGAAELGPSSRPPHALCVEVHRLLRDDWAAAEAADKWRAGCAAAYPHSRYFGGSKQMALDTGYEFENMREAFGKLSF</sequence>
<gene>
    <name evidence="5" type="ORF">HXX76_004973</name>
</gene>
<evidence type="ECO:0000256" key="4">
    <source>
        <dbReference type="SAM" id="MobiDB-lite"/>
    </source>
</evidence>
<dbReference type="AlphaFoldDB" id="A0A835T8Y2"/>
<dbReference type="PANTHER" id="PTHR22767:SF2">
    <property type="entry name" value="N(ALPHA)-ACETYLTRANSFERASE 15_16, ISOFORM A"/>
    <property type="match status" value="1"/>
</dbReference>
<dbReference type="PROSITE" id="PS50005">
    <property type="entry name" value="TPR"/>
    <property type="match status" value="2"/>
</dbReference>
<feature type="compositionally biased region" description="Low complexity" evidence="4">
    <location>
        <begin position="663"/>
        <end position="674"/>
    </location>
</feature>
<evidence type="ECO:0000256" key="3">
    <source>
        <dbReference type="PROSITE-ProRule" id="PRU00339"/>
    </source>
</evidence>
<feature type="repeat" description="TPR" evidence="3">
    <location>
        <begin position="405"/>
        <end position="438"/>
    </location>
</feature>
<feature type="repeat" description="TPR" evidence="3">
    <location>
        <begin position="88"/>
        <end position="121"/>
    </location>
</feature>
<comment type="caution">
    <text evidence="5">The sequence shown here is derived from an EMBL/GenBank/DDBJ whole genome shotgun (WGS) entry which is preliminary data.</text>
</comment>
<dbReference type="EMBL" id="JAEHOC010000008">
    <property type="protein sequence ID" value="KAG2439621.1"/>
    <property type="molecule type" value="Genomic_DNA"/>
</dbReference>
<dbReference type="SMART" id="SM00028">
    <property type="entry name" value="TPR"/>
    <property type="match status" value="4"/>
</dbReference>
<dbReference type="SUPFAM" id="SSF48452">
    <property type="entry name" value="TPR-like"/>
    <property type="match status" value="2"/>
</dbReference>
<dbReference type="Gene3D" id="1.25.40.1010">
    <property type="match status" value="1"/>
</dbReference>
<evidence type="ECO:0000313" key="5">
    <source>
        <dbReference type="EMBL" id="KAG2439621.1"/>
    </source>
</evidence>
<reference evidence="5" key="1">
    <citation type="journal article" date="2020" name="bioRxiv">
        <title>Comparative genomics of Chlamydomonas.</title>
        <authorList>
            <person name="Craig R.J."/>
            <person name="Hasan A.R."/>
            <person name="Ness R.W."/>
            <person name="Keightley P.D."/>
        </authorList>
    </citation>
    <scope>NUCLEOTIDE SEQUENCE</scope>
    <source>
        <strain evidence="5">SAG 7.73</strain>
    </source>
</reference>
<dbReference type="Gene3D" id="1.25.40.1040">
    <property type="match status" value="1"/>
</dbReference>
<protein>
    <submittedName>
        <fullName evidence="5">Uncharacterized protein</fullName>
    </submittedName>
</protein>
<dbReference type="PIRSF" id="PIRSF000422">
    <property type="entry name" value="N-terminal-AcTrfase-A_aux_su"/>
    <property type="match status" value="1"/>
</dbReference>
<dbReference type="FunFam" id="1.25.40.1040:FF:000003">
    <property type="entry name" value="N-terminal acetyltransferase A, auxiliary subunit"/>
    <property type="match status" value="1"/>
</dbReference>
<keyword evidence="2 3" id="KW-0802">TPR repeat</keyword>
<dbReference type="Pfam" id="PF12569">
    <property type="entry name" value="NatA_aux_su"/>
    <property type="match status" value="1"/>
</dbReference>
<dbReference type="InterPro" id="IPR021183">
    <property type="entry name" value="NatA_aux_su"/>
</dbReference>
<proteinExistence type="predicted"/>
<dbReference type="Pfam" id="PF13176">
    <property type="entry name" value="TPR_7"/>
    <property type="match status" value="1"/>
</dbReference>
<evidence type="ECO:0000256" key="2">
    <source>
        <dbReference type="ARBA" id="ARBA00022803"/>
    </source>
</evidence>
<dbReference type="GO" id="GO:0005737">
    <property type="term" value="C:cytoplasm"/>
    <property type="evidence" value="ECO:0007669"/>
    <property type="project" value="TreeGrafter"/>
</dbReference>
<dbReference type="InterPro" id="IPR019734">
    <property type="entry name" value="TPR_rpt"/>
</dbReference>
<dbReference type="PANTHER" id="PTHR22767">
    <property type="entry name" value="N-TERMINAL ACETYLTRANSFERASE-RELATED"/>
    <property type="match status" value="1"/>
</dbReference>
<accession>A0A835T8Y2</accession>
<evidence type="ECO:0000256" key="1">
    <source>
        <dbReference type="ARBA" id="ARBA00022737"/>
    </source>
</evidence>
<organism evidence="5 6">
    <name type="scientific">Chlamydomonas incerta</name>
    <dbReference type="NCBI Taxonomy" id="51695"/>
    <lineage>
        <taxon>Eukaryota</taxon>
        <taxon>Viridiplantae</taxon>
        <taxon>Chlorophyta</taxon>
        <taxon>core chlorophytes</taxon>
        <taxon>Chlorophyceae</taxon>
        <taxon>CS clade</taxon>
        <taxon>Chlamydomonadales</taxon>
        <taxon>Chlamydomonadaceae</taxon>
        <taxon>Chlamydomonas</taxon>
    </lineage>
</organism>
<keyword evidence="6" id="KW-1185">Reference proteome</keyword>
<feature type="region of interest" description="Disordered" evidence="4">
    <location>
        <begin position="629"/>
        <end position="686"/>
    </location>
</feature>
<dbReference type="InterPro" id="IPR011990">
    <property type="entry name" value="TPR-like_helical_dom_sf"/>
</dbReference>
<evidence type="ECO:0000313" key="6">
    <source>
        <dbReference type="Proteomes" id="UP000650467"/>
    </source>
</evidence>
<feature type="compositionally biased region" description="Basic and acidic residues" evidence="4">
    <location>
        <begin position="634"/>
        <end position="662"/>
    </location>
</feature>
<keyword evidence="1" id="KW-0677">Repeat</keyword>
<name>A0A835T8Y2_CHLIN</name>
<dbReference type="Proteomes" id="UP000650467">
    <property type="component" value="Unassembled WGS sequence"/>
</dbReference>
<dbReference type="OrthoDB" id="10263032at2759"/>